<dbReference type="Gene3D" id="1.10.10.10">
    <property type="entry name" value="Winged helix-like DNA-binding domain superfamily/Winged helix DNA-binding domain"/>
    <property type="match status" value="1"/>
</dbReference>
<dbReference type="PANTHER" id="PTHR20973:SF0">
    <property type="entry name" value="NON-STRUCTURAL MAINTENANCE OF CHROMOSOMES ELEMENT 1 HOMOLOG"/>
    <property type="match status" value="1"/>
</dbReference>
<keyword evidence="12 15" id="KW-0233">DNA recombination</keyword>
<dbReference type="AlphaFoldDB" id="A0A6G0XTQ3"/>
<dbReference type="InterPro" id="IPR011513">
    <property type="entry name" value="Nse1"/>
</dbReference>
<evidence type="ECO:0000256" key="11">
    <source>
        <dbReference type="ARBA" id="ARBA00022833"/>
    </source>
</evidence>
<proteinExistence type="inferred from homology"/>
<dbReference type="VEuPathDB" id="FungiDB:AeMF1_002674"/>
<keyword evidence="9 15" id="KW-0863">Zinc-finger</keyword>
<dbReference type="InterPro" id="IPR036388">
    <property type="entry name" value="WH-like_DNA-bd_sf"/>
</dbReference>
<keyword evidence="10 15" id="KW-0833">Ubl conjugation pathway</keyword>
<evidence type="ECO:0000256" key="8">
    <source>
        <dbReference type="ARBA" id="ARBA00022763"/>
    </source>
</evidence>
<keyword evidence="13 15" id="KW-0234">DNA repair</keyword>
<dbReference type="Pfam" id="PF07574">
    <property type="entry name" value="SMC_Nse1"/>
    <property type="match status" value="1"/>
</dbReference>
<comment type="catalytic activity">
    <reaction evidence="1 15">
        <text>S-ubiquitinyl-[E2 ubiquitin-conjugating enzyme]-L-cysteine + [acceptor protein]-L-lysine = [E2 ubiquitin-conjugating enzyme]-L-cysteine + N(6)-ubiquitinyl-[acceptor protein]-L-lysine.</text>
        <dbReference type="EC" id="2.3.2.27"/>
    </reaction>
</comment>
<evidence type="ECO:0000256" key="3">
    <source>
        <dbReference type="ARBA" id="ARBA00010258"/>
    </source>
</evidence>
<dbReference type="GO" id="GO:0061630">
    <property type="term" value="F:ubiquitin protein ligase activity"/>
    <property type="evidence" value="ECO:0007669"/>
    <property type="project" value="UniProtKB-EC"/>
</dbReference>
<comment type="caution">
    <text evidence="17">The sequence shown here is derived from an EMBL/GenBank/DDBJ whole genome shotgun (WGS) entry which is preliminary data.</text>
</comment>
<dbReference type="GO" id="GO:0030915">
    <property type="term" value="C:Smc5-Smc6 complex"/>
    <property type="evidence" value="ECO:0007669"/>
    <property type="project" value="UniProtKB-UniRule"/>
</dbReference>
<protein>
    <recommendedName>
        <fullName evidence="5 15">Non-structural maintenance of chromosomes element 1 homolog</fullName>
        <ecNumber evidence="4 15">2.3.2.27</ecNumber>
    </recommendedName>
</protein>
<evidence type="ECO:0000256" key="4">
    <source>
        <dbReference type="ARBA" id="ARBA00012483"/>
    </source>
</evidence>
<evidence type="ECO:0000259" key="16">
    <source>
        <dbReference type="Pfam" id="PF08746"/>
    </source>
</evidence>
<evidence type="ECO:0000256" key="14">
    <source>
        <dbReference type="ARBA" id="ARBA00023242"/>
    </source>
</evidence>
<dbReference type="InterPro" id="IPR013083">
    <property type="entry name" value="Znf_RING/FYVE/PHD"/>
</dbReference>
<organism evidence="17 18">
    <name type="scientific">Aphanomyces euteiches</name>
    <dbReference type="NCBI Taxonomy" id="100861"/>
    <lineage>
        <taxon>Eukaryota</taxon>
        <taxon>Sar</taxon>
        <taxon>Stramenopiles</taxon>
        <taxon>Oomycota</taxon>
        <taxon>Saprolegniomycetes</taxon>
        <taxon>Saprolegniales</taxon>
        <taxon>Verrucalvaceae</taxon>
        <taxon>Aphanomyces</taxon>
    </lineage>
</organism>
<evidence type="ECO:0000256" key="15">
    <source>
        <dbReference type="RuleBase" id="RU368018"/>
    </source>
</evidence>
<dbReference type="Gene3D" id="3.30.40.10">
    <property type="entry name" value="Zinc/RING finger domain, C3HC4 (zinc finger)"/>
    <property type="match status" value="1"/>
</dbReference>
<evidence type="ECO:0000256" key="12">
    <source>
        <dbReference type="ARBA" id="ARBA00023172"/>
    </source>
</evidence>
<accession>A0A6G0XTQ3</accession>
<dbReference type="Gene3D" id="3.90.1150.220">
    <property type="match status" value="1"/>
</dbReference>
<dbReference type="GO" id="GO:0005634">
    <property type="term" value="C:nucleus"/>
    <property type="evidence" value="ECO:0007669"/>
    <property type="project" value="UniProtKB-SubCell"/>
</dbReference>
<evidence type="ECO:0000313" key="17">
    <source>
        <dbReference type="EMBL" id="KAF0743783.1"/>
    </source>
</evidence>
<evidence type="ECO:0000256" key="9">
    <source>
        <dbReference type="ARBA" id="ARBA00022771"/>
    </source>
</evidence>
<evidence type="ECO:0000256" key="6">
    <source>
        <dbReference type="ARBA" id="ARBA00022679"/>
    </source>
</evidence>
<evidence type="ECO:0000256" key="5">
    <source>
        <dbReference type="ARBA" id="ARBA00019422"/>
    </source>
</evidence>
<keyword evidence="11 15" id="KW-0862">Zinc</keyword>
<dbReference type="EC" id="2.3.2.27" evidence="4 15"/>
<evidence type="ECO:0000313" key="18">
    <source>
        <dbReference type="Proteomes" id="UP000481153"/>
    </source>
</evidence>
<evidence type="ECO:0000256" key="2">
    <source>
        <dbReference type="ARBA" id="ARBA00004123"/>
    </source>
</evidence>
<keyword evidence="6 15" id="KW-0808">Transferase</keyword>
<keyword evidence="18" id="KW-1185">Reference proteome</keyword>
<evidence type="ECO:0000256" key="7">
    <source>
        <dbReference type="ARBA" id="ARBA00022723"/>
    </source>
</evidence>
<dbReference type="Proteomes" id="UP000481153">
    <property type="component" value="Unassembled WGS sequence"/>
</dbReference>
<gene>
    <name evidence="17" type="ORF">Ae201684_001434</name>
</gene>
<dbReference type="GO" id="GO:0000724">
    <property type="term" value="P:double-strand break repair via homologous recombination"/>
    <property type="evidence" value="ECO:0007669"/>
    <property type="project" value="TreeGrafter"/>
</dbReference>
<keyword evidence="14 15" id="KW-0539">Nucleus</keyword>
<feature type="domain" description="Non-structural maintenance of chromosomes element 1 RING C4HC3-type" evidence="16">
    <location>
        <begin position="173"/>
        <end position="215"/>
    </location>
</feature>
<dbReference type="PANTHER" id="PTHR20973">
    <property type="entry name" value="NON-SMC ELEMENT 1-RELATED"/>
    <property type="match status" value="1"/>
</dbReference>
<keyword evidence="8 15" id="KW-0227">DNA damage</keyword>
<sequence>MDQNHQKVLQLLLANGAVKEAEFKAMCEDIFNARGFSQHDLDELRASIAKDIRTFSLDIKQSMFDDGHMYIGIVNTSNDDLTKLSHRFKPWEIILFRKAIEAIVDNEDGEIDRTELLNLRENNSVSEVRALVDRLALEKWLAPSILNDDLYTLGPRVFLELGTFIRDLGVLECSICHSDVLQSVRCKTPDCPTRVHESCLQHNQKSGLSYQCAPCRKPLR</sequence>
<dbReference type="GO" id="GO:0008270">
    <property type="term" value="F:zinc ion binding"/>
    <property type="evidence" value="ECO:0007669"/>
    <property type="project" value="UniProtKB-KW"/>
</dbReference>
<reference evidence="17 18" key="1">
    <citation type="submission" date="2019-07" db="EMBL/GenBank/DDBJ databases">
        <title>Genomics analysis of Aphanomyces spp. identifies a new class of oomycete effector associated with host adaptation.</title>
        <authorList>
            <person name="Gaulin E."/>
        </authorList>
    </citation>
    <scope>NUCLEOTIDE SEQUENCE [LARGE SCALE GENOMIC DNA]</scope>
    <source>
        <strain evidence="17 18">ATCC 201684</strain>
    </source>
</reference>
<comment type="subcellular location">
    <subcellularLocation>
        <location evidence="2 15">Nucleus</location>
    </subcellularLocation>
</comment>
<evidence type="ECO:0000256" key="13">
    <source>
        <dbReference type="ARBA" id="ARBA00023204"/>
    </source>
</evidence>
<dbReference type="InterPro" id="IPR014857">
    <property type="entry name" value="Nse1_RING_C4HC3-type"/>
</dbReference>
<name>A0A6G0XTQ3_9STRA</name>
<evidence type="ECO:0000256" key="10">
    <source>
        <dbReference type="ARBA" id="ARBA00022786"/>
    </source>
</evidence>
<comment type="subunit">
    <text evidence="15">Component of the Smc5-Smc6 complex.</text>
</comment>
<dbReference type="EMBL" id="VJMJ01000012">
    <property type="protein sequence ID" value="KAF0743783.1"/>
    <property type="molecule type" value="Genomic_DNA"/>
</dbReference>
<keyword evidence="7 15" id="KW-0479">Metal-binding</keyword>
<dbReference type="Pfam" id="PF08746">
    <property type="entry name" value="zf-RING-like"/>
    <property type="match status" value="1"/>
</dbReference>
<evidence type="ECO:0000256" key="1">
    <source>
        <dbReference type="ARBA" id="ARBA00000900"/>
    </source>
</evidence>
<comment type="similarity">
    <text evidence="3 15">Belongs to the NSE1 family.</text>
</comment>